<keyword evidence="1" id="KW-0472">Membrane</keyword>
<feature type="transmembrane region" description="Helical" evidence="1">
    <location>
        <begin position="7"/>
        <end position="26"/>
    </location>
</feature>
<protein>
    <submittedName>
        <fullName evidence="2">Uncharacterized protein</fullName>
    </submittedName>
</protein>
<evidence type="ECO:0000313" key="2">
    <source>
        <dbReference type="EMBL" id="PIR06373.1"/>
    </source>
</evidence>
<sequence>MSRGWKKFIYGVFFLAVFGLIVWGFYEIVLKPTPTCFDQIKNQGEEDVDCGGPCLSCAIFHLKPLQASRPQFFALAGGQLAILAEIFNPNPGYTAADFSYQINLYGRPHRLLKTINGSSFIYDLTRKYIFGADSNLGKDVIEADVSLGKPTWKSTKEVTKPNLKVSSWTTEITPSGIQVSGRVFNGSILAASDLKILAFLKDKFGRFLFVAQTYVPRIESLQEGSFTVVFPRDNFLEQNTDSSKTDVFVNGKL</sequence>
<gene>
    <name evidence="2" type="ORF">COV54_02725</name>
</gene>
<dbReference type="EMBL" id="PCWR01000057">
    <property type="protein sequence ID" value="PIR06373.1"/>
    <property type="molecule type" value="Genomic_DNA"/>
</dbReference>
<proteinExistence type="predicted"/>
<comment type="caution">
    <text evidence="2">The sequence shown here is derived from an EMBL/GenBank/DDBJ whole genome shotgun (WGS) entry which is preliminary data.</text>
</comment>
<dbReference type="AlphaFoldDB" id="A0A2H0NBV8"/>
<accession>A0A2H0NBV8</accession>
<name>A0A2H0NBV8_9BACT</name>
<organism evidence="2 3">
    <name type="scientific">Candidatus Jorgensenbacteria bacterium CG11_big_fil_rev_8_21_14_0_20_38_23</name>
    <dbReference type="NCBI Taxonomy" id="1974594"/>
    <lineage>
        <taxon>Bacteria</taxon>
        <taxon>Candidatus Joergenseniibacteriota</taxon>
    </lineage>
</organism>
<dbReference type="Proteomes" id="UP000228867">
    <property type="component" value="Unassembled WGS sequence"/>
</dbReference>
<keyword evidence="1" id="KW-1133">Transmembrane helix</keyword>
<evidence type="ECO:0000256" key="1">
    <source>
        <dbReference type="SAM" id="Phobius"/>
    </source>
</evidence>
<reference evidence="2 3" key="1">
    <citation type="submission" date="2017-09" db="EMBL/GenBank/DDBJ databases">
        <title>Depth-based differentiation of microbial function through sediment-hosted aquifers and enrichment of novel symbionts in the deep terrestrial subsurface.</title>
        <authorList>
            <person name="Probst A.J."/>
            <person name="Ladd B."/>
            <person name="Jarett J.K."/>
            <person name="Geller-Mcgrath D.E."/>
            <person name="Sieber C.M."/>
            <person name="Emerson J.B."/>
            <person name="Anantharaman K."/>
            <person name="Thomas B.C."/>
            <person name="Malmstrom R."/>
            <person name="Stieglmeier M."/>
            <person name="Klingl A."/>
            <person name="Woyke T."/>
            <person name="Ryan C.M."/>
            <person name="Banfield J.F."/>
        </authorList>
    </citation>
    <scope>NUCLEOTIDE SEQUENCE [LARGE SCALE GENOMIC DNA]</scope>
    <source>
        <strain evidence="2">CG11_big_fil_rev_8_21_14_0_20_38_23</strain>
    </source>
</reference>
<evidence type="ECO:0000313" key="3">
    <source>
        <dbReference type="Proteomes" id="UP000228867"/>
    </source>
</evidence>
<keyword evidence="1" id="KW-0812">Transmembrane</keyword>